<dbReference type="AlphaFoldDB" id="A0A240ENL2"/>
<reference evidence="3" key="1">
    <citation type="submission" date="2016-06" db="EMBL/GenBank/DDBJ databases">
        <authorList>
            <person name="Rodrigo-Torres L."/>
            <person name="Arahal R.D."/>
            <person name="Lucena T."/>
        </authorList>
    </citation>
    <scope>NUCLEOTIDE SEQUENCE [LARGE SCALE GENOMIC DNA]</scope>
    <source>
        <strain evidence="3">CECT8203</strain>
    </source>
</reference>
<keyword evidence="3" id="KW-1185">Reference proteome</keyword>
<organism evidence="2 3">
    <name type="scientific">Vibrio thalassae</name>
    <dbReference type="NCBI Taxonomy" id="1243014"/>
    <lineage>
        <taxon>Bacteria</taxon>
        <taxon>Pseudomonadati</taxon>
        <taxon>Pseudomonadota</taxon>
        <taxon>Gammaproteobacteria</taxon>
        <taxon>Vibrionales</taxon>
        <taxon>Vibrionaceae</taxon>
        <taxon>Vibrio</taxon>
    </lineage>
</organism>
<keyword evidence="1" id="KW-0472">Membrane</keyword>
<keyword evidence="1" id="KW-0812">Transmembrane</keyword>
<dbReference type="OrthoDB" id="9810730at2"/>
<evidence type="ECO:0000313" key="2">
    <source>
        <dbReference type="EMBL" id="SNX50238.1"/>
    </source>
</evidence>
<evidence type="ECO:0000256" key="1">
    <source>
        <dbReference type="SAM" id="Phobius"/>
    </source>
</evidence>
<gene>
    <name evidence="2" type="ORF">VTH8203_03893</name>
</gene>
<proteinExistence type="predicted"/>
<protein>
    <submittedName>
        <fullName evidence="2">Uncharacterized protein</fullName>
    </submittedName>
</protein>
<accession>A0A240ENL2</accession>
<sequence>MVIKASLKKKNVVALALYPVFKLAASGGIWPDPYSVDHNVKLTSLFYNRTSDGTVDKIEL</sequence>
<dbReference type="EMBL" id="OANU01000110">
    <property type="protein sequence ID" value="SNX50238.1"/>
    <property type="molecule type" value="Genomic_DNA"/>
</dbReference>
<evidence type="ECO:0000313" key="3">
    <source>
        <dbReference type="Proteomes" id="UP000219336"/>
    </source>
</evidence>
<feature type="transmembrane region" description="Helical" evidence="1">
    <location>
        <begin position="12"/>
        <end position="30"/>
    </location>
</feature>
<name>A0A240ENL2_9VIBR</name>
<keyword evidence="1" id="KW-1133">Transmembrane helix</keyword>
<dbReference type="Proteomes" id="UP000219336">
    <property type="component" value="Unassembled WGS sequence"/>
</dbReference>
<dbReference type="RefSeq" id="WP_096995188.1">
    <property type="nucleotide sequence ID" value="NZ_JBHSII010000001.1"/>
</dbReference>